<accession>A0ACA9NF23</accession>
<organism evidence="1 2">
    <name type="scientific">Acaulospora colombiana</name>
    <dbReference type="NCBI Taxonomy" id="27376"/>
    <lineage>
        <taxon>Eukaryota</taxon>
        <taxon>Fungi</taxon>
        <taxon>Fungi incertae sedis</taxon>
        <taxon>Mucoromycota</taxon>
        <taxon>Glomeromycotina</taxon>
        <taxon>Glomeromycetes</taxon>
        <taxon>Diversisporales</taxon>
        <taxon>Acaulosporaceae</taxon>
        <taxon>Acaulospora</taxon>
    </lineage>
</organism>
<dbReference type="EMBL" id="CAJVPT010021179">
    <property type="protein sequence ID" value="CAG8653510.1"/>
    <property type="molecule type" value="Genomic_DNA"/>
</dbReference>
<comment type="caution">
    <text evidence="1">The sequence shown here is derived from an EMBL/GenBank/DDBJ whole genome shotgun (WGS) entry which is preliminary data.</text>
</comment>
<gene>
    <name evidence="1" type="ORF">ACOLOM_LOCUS8328</name>
</gene>
<keyword evidence="2" id="KW-1185">Reference proteome</keyword>
<evidence type="ECO:0000313" key="1">
    <source>
        <dbReference type="EMBL" id="CAG8653510.1"/>
    </source>
</evidence>
<proteinExistence type="predicted"/>
<reference evidence="1" key="1">
    <citation type="submission" date="2021-06" db="EMBL/GenBank/DDBJ databases">
        <authorList>
            <person name="Kallberg Y."/>
            <person name="Tangrot J."/>
            <person name="Rosling A."/>
        </authorList>
    </citation>
    <scope>NUCLEOTIDE SEQUENCE</scope>
    <source>
        <strain evidence="1">CL356</strain>
    </source>
</reference>
<protein>
    <submittedName>
        <fullName evidence="1">11915_t:CDS:1</fullName>
    </submittedName>
</protein>
<dbReference type="Proteomes" id="UP000789525">
    <property type="component" value="Unassembled WGS sequence"/>
</dbReference>
<evidence type="ECO:0000313" key="2">
    <source>
        <dbReference type="Proteomes" id="UP000789525"/>
    </source>
</evidence>
<name>A0ACA9NF23_9GLOM</name>
<sequence>MSTNEVHPRTALPHIDIYQSDCPVWDHCYTVAYEDRVAFAFWQGSPRTGGALVLDCMESKIIMPYMLAADVAFLSRDEALLLFNGEGDHGISIAIYSFQLQQITCECQFPFSESSSLALFLTRPDSRFGDDCPSSIAKSLLPDSETNILALTIQLESHGRPACCVLSVQMLRQMCNSLLGKNPDRNVFRWEEWGPTVTRWLPYQVINATGNRNIFGSRMIAWGNPGYLHEDSYDETCLILLDFNPRPIKRGATTRLEDYHEIVIDKETTWKNPQDGTLIASSLPYRAFTRRWFPRCSYFRFDGGTIIGKGVSAFFRCHYMVSFLTFPQSQWDKYHFYSFLPLESSEEQEKEESGIGKDVA</sequence>